<dbReference type="GO" id="GO:0005524">
    <property type="term" value="F:ATP binding"/>
    <property type="evidence" value="ECO:0007669"/>
    <property type="project" value="UniProtKB-UniRule"/>
</dbReference>
<dbReference type="PANTHER" id="PTHR43671">
    <property type="entry name" value="SERINE/THREONINE-PROTEIN KINASE NEK"/>
    <property type="match status" value="1"/>
</dbReference>
<dbReference type="Pfam" id="PF00069">
    <property type="entry name" value="Pkinase"/>
    <property type="match status" value="1"/>
</dbReference>
<dbReference type="PROSITE" id="PS00108">
    <property type="entry name" value="PROTEIN_KINASE_ST"/>
    <property type="match status" value="1"/>
</dbReference>
<keyword evidence="5 11" id="KW-0418">Kinase</keyword>
<evidence type="ECO:0000313" key="12">
    <source>
        <dbReference type="Proteomes" id="UP000317977"/>
    </source>
</evidence>
<comment type="similarity">
    <text evidence="1">Belongs to the protein kinase superfamily. NEK Ser/Thr protein kinase family. NIMA subfamily.</text>
</comment>
<keyword evidence="7" id="KW-0802">TPR repeat</keyword>
<dbReference type="InterPro" id="IPR000719">
    <property type="entry name" value="Prot_kinase_dom"/>
</dbReference>
<evidence type="ECO:0000259" key="10">
    <source>
        <dbReference type="PROSITE" id="PS50011"/>
    </source>
</evidence>
<feature type="binding site" evidence="8">
    <location>
        <position position="199"/>
    </location>
    <ligand>
        <name>ATP</name>
        <dbReference type="ChEBI" id="CHEBI:30616"/>
    </ligand>
</feature>
<dbReference type="SUPFAM" id="SSF56112">
    <property type="entry name" value="Protein kinase-like (PK-like)"/>
    <property type="match status" value="1"/>
</dbReference>
<dbReference type="AlphaFoldDB" id="A0A5C6F3P5"/>
<dbReference type="PROSITE" id="PS50005">
    <property type="entry name" value="TPR"/>
    <property type="match status" value="2"/>
</dbReference>
<evidence type="ECO:0000256" key="4">
    <source>
        <dbReference type="ARBA" id="ARBA00022741"/>
    </source>
</evidence>
<feature type="region of interest" description="Disordered" evidence="9">
    <location>
        <begin position="1026"/>
        <end position="1045"/>
    </location>
</feature>
<dbReference type="Pfam" id="PF14559">
    <property type="entry name" value="TPR_19"/>
    <property type="match status" value="1"/>
</dbReference>
<feature type="repeat" description="TPR" evidence="7">
    <location>
        <begin position="750"/>
        <end position="783"/>
    </location>
</feature>
<gene>
    <name evidence="11" type="primary">prkC_8</name>
    <name evidence="11" type="ORF">Poly59_13500</name>
</gene>
<feature type="repeat" description="TPR" evidence="7">
    <location>
        <begin position="716"/>
        <end position="749"/>
    </location>
</feature>
<reference evidence="11 12" key="1">
    <citation type="submission" date="2019-02" db="EMBL/GenBank/DDBJ databases">
        <title>Deep-cultivation of Planctomycetes and their phenomic and genomic characterization uncovers novel biology.</title>
        <authorList>
            <person name="Wiegand S."/>
            <person name="Jogler M."/>
            <person name="Boedeker C."/>
            <person name="Pinto D."/>
            <person name="Vollmers J."/>
            <person name="Rivas-Marin E."/>
            <person name="Kohn T."/>
            <person name="Peeters S.H."/>
            <person name="Heuer A."/>
            <person name="Rast P."/>
            <person name="Oberbeckmann S."/>
            <person name="Bunk B."/>
            <person name="Jeske O."/>
            <person name="Meyerdierks A."/>
            <person name="Storesund J.E."/>
            <person name="Kallscheuer N."/>
            <person name="Luecker S."/>
            <person name="Lage O.M."/>
            <person name="Pohl T."/>
            <person name="Merkel B.J."/>
            <person name="Hornburger P."/>
            <person name="Mueller R.-W."/>
            <person name="Bruemmer F."/>
            <person name="Labrenz M."/>
            <person name="Spormann A.M."/>
            <person name="Op Den Camp H."/>
            <person name="Overmann J."/>
            <person name="Amann R."/>
            <person name="Jetten M.S.M."/>
            <person name="Mascher T."/>
            <person name="Medema M.H."/>
            <person name="Devos D.P."/>
            <person name="Kaster A.-K."/>
            <person name="Ovreas L."/>
            <person name="Rohde M."/>
            <person name="Galperin M.Y."/>
            <person name="Jogler C."/>
        </authorList>
    </citation>
    <scope>NUCLEOTIDE SEQUENCE [LARGE SCALE GENOMIC DNA]</scope>
    <source>
        <strain evidence="11 12">Poly59</strain>
    </source>
</reference>
<dbReference type="InterPro" id="IPR019734">
    <property type="entry name" value="TPR_rpt"/>
</dbReference>
<dbReference type="InterPro" id="IPR011009">
    <property type="entry name" value="Kinase-like_dom_sf"/>
</dbReference>
<feature type="compositionally biased region" description="Basic and acidic residues" evidence="9">
    <location>
        <begin position="1028"/>
        <end position="1045"/>
    </location>
</feature>
<organism evidence="11 12">
    <name type="scientific">Rubripirellula reticaptiva</name>
    <dbReference type="NCBI Taxonomy" id="2528013"/>
    <lineage>
        <taxon>Bacteria</taxon>
        <taxon>Pseudomonadati</taxon>
        <taxon>Planctomycetota</taxon>
        <taxon>Planctomycetia</taxon>
        <taxon>Pirellulales</taxon>
        <taxon>Pirellulaceae</taxon>
        <taxon>Rubripirellula</taxon>
    </lineage>
</organism>
<dbReference type="Gene3D" id="1.25.40.10">
    <property type="entry name" value="Tetratricopeptide repeat domain"/>
    <property type="match status" value="2"/>
</dbReference>
<dbReference type="PANTHER" id="PTHR43671:SF13">
    <property type="entry name" value="SERINE_THREONINE-PROTEIN KINASE NEK2"/>
    <property type="match status" value="1"/>
</dbReference>
<dbReference type="EC" id="2.7.11.1" evidence="2"/>
<keyword evidence="12" id="KW-1185">Reference proteome</keyword>
<accession>A0A5C6F3P5</accession>
<dbReference type="PROSITE" id="PS50011">
    <property type="entry name" value="PROTEIN_KINASE_DOM"/>
    <property type="match status" value="1"/>
</dbReference>
<feature type="domain" description="Protein kinase" evidence="10">
    <location>
        <begin position="169"/>
        <end position="467"/>
    </location>
</feature>
<dbReference type="Pfam" id="PF13432">
    <property type="entry name" value="TPR_16"/>
    <property type="match status" value="1"/>
</dbReference>
<dbReference type="InterPro" id="IPR050660">
    <property type="entry name" value="NEK_Ser/Thr_kinase"/>
</dbReference>
<feature type="compositionally biased region" description="Basic and acidic residues" evidence="9">
    <location>
        <begin position="137"/>
        <end position="150"/>
    </location>
</feature>
<evidence type="ECO:0000256" key="8">
    <source>
        <dbReference type="PROSITE-ProRule" id="PRU10141"/>
    </source>
</evidence>
<evidence type="ECO:0000256" key="7">
    <source>
        <dbReference type="PROSITE-ProRule" id="PRU00339"/>
    </source>
</evidence>
<dbReference type="SMART" id="SM00220">
    <property type="entry name" value="S_TKc"/>
    <property type="match status" value="1"/>
</dbReference>
<dbReference type="EMBL" id="SJPX01000002">
    <property type="protein sequence ID" value="TWU55057.1"/>
    <property type="molecule type" value="Genomic_DNA"/>
</dbReference>
<evidence type="ECO:0000313" key="11">
    <source>
        <dbReference type="EMBL" id="TWU55057.1"/>
    </source>
</evidence>
<evidence type="ECO:0000256" key="6">
    <source>
        <dbReference type="ARBA" id="ARBA00022840"/>
    </source>
</evidence>
<dbReference type="InterPro" id="IPR011990">
    <property type="entry name" value="TPR-like_helical_dom_sf"/>
</dbReference>
<dbReference type="SMART" id="SM00028">
    <property type="entry name" value="TPR"/>
    <property type="match status" value="5"/>
</dbReference>
<dbReference type="GO" id="GO:0004674">
    <property type="term" value="F:protein serine/threonine kinase activity"/>
    <property type="evidence" value="ECO:0007669"/>
    <property type="project" value="UniProtKB-EC"/>
</dbReference>
<keyword evidence="6 8" id="KW-0067">ATP-binding</keyword>
<feature type="region of interest" description="Disordered" evidence="9">
    <location>
        <begin position="131"/>
        <end position="157"/>
    </location>
</feature>
<dbReference type="PROSITE" id="PS00107">
    <property type="entry name" value="PROTEIN_KINASE_ATP"/>
    <property type="match status" value="1"/>
</dbReference>
<proteinExistence type="inferred from homology"/>
<protein>
    <recommendedName>
        <fullName evidence="2">non-specific serine/threonine protein kinase</fullName>
        <ecNumber evidence="2">2.7.11.1</ecNumber>
    </recommendedName>
</protein>
<evidence type="ECO:0000256" key="9">
    <source>
        <dbReference type="SAM" id="MobiDB-lite"/>
    </source>
</evidence>
<keyword evidence="4 8" id="KW-0547">Nucleotide-binding</keyword>
<evidence type="ECO:0000256" key="1">
    <source>
        <dbReference type="ARBA" id="ARBA00010886"/>
    </source>
</evidence>
<dbReference type="InterPro" id="IPR008271">
    <property type="entry name" value="Ser/Thr_kinase_AS"/>
</dbReference>
<dbReference type="RefSeq" id="WP_186776060.1">
    <property type="nucleotide sequence ID" value="NZ_SJPX01000002.1"/>
</dbReference>
<evidence type="ECO:0000256" key="2">
    <source>
        <dbReference type="ARBA" id="ARBA00012513"/>
    </source>
</evidence>
<keyword evidence="3 11" id="KW-0808">Transferase</keyword>
<dbReference type="InterPro" id="IPR017441">
    <property type="entry name" value="Protein_kinase_ATP_BS"/>
</dbReference>
<dbReference type="SUPFAM" id="SSF48452">
    <property type="entry name" value="TPR-like"/>
    <property type="match status" value="2"/>
</dbReference>
<comment type="caution">
    <text evidence="11">The sequence shown here is derived from an EMBL/GenBank/DDBJ whole genome shotgun (WGS) entry which is preliminary data.</text>
</comment>
<evidence type="ECO:0000256" key="3">
    <source>
        <dbReference type="ARBA" id="ARBA00022679"/>
    </source>
</evidence>
<dbReference type="Proteomes" id="UP000317977">
    <property type="component" value="Unassembled WGS sequence"/>
</dbReference>
<name>A0A5C6F3P5_9BACT</name>
<sequence>MPTMTGPTVNVFDDRFEQVIEQFENDWDVHRPNRIANVLEEHDSEDHLALISELVRIDVELRNKVCDPFSIDQYSDEFPELIDHPSLLYAIGFEDFRSRQRFGLPVDVERWKQIPGIQNETWYSSLLGDTENVSARNDPKQSTSEKEQRNRKNTPLDAKLEQSLDQIGFQVTELIGRGAFSHVYLATQQDLADRFVVLKIVDRSMTESRSIALLQHTNIVPIYSNHLVDQKTVICMPYAGCVTLSDLVPDGDKRRLSGEEMVATVRQRVRDSQISKKPQSASPAADDLSAMTPLDRISRLDSSDLITWVFKRIASGLMHAHARGILHGDIKPANVLIRNDGEPALLDFNLSHLIDSATAKHVGGTLPYMAPENLLGMVRHESTLSVPSDIYGFGVTMYQFATGRLPYTAPNSKSDADLTRAAEDRSNPVKWHSGDAVPPSLRTIIENCLAFDANDRYESAQQLHDDLDCESKNIPLRHGHDRIGTRLRKYAKRHPKLTSGGSVAFLIAMSMIPLIGLAAAWRQRSQQAGVVEQLNQFSERSTRVLASMIANPVRHTEQEIDAAMQPLADLGVLDPAAFDVSTLDDLPNEQGSKFRENMLRHINQVAIFEADRLITDSRSSPIKPSSLRRLDQLQVAGTRVLNGRDSRSHQYIEVEKSRIKGDRQAVKTKRDKASQTEMTSDTEVYLEAVRLLKKEQWGEAVDMLTSLADRGAIPPELRWTGLGRSQYSERNYEKAILSFTQSIERSPESSRLRLLRGLCYLQLSRGNPAEQDFSEAIRLDPTNWKALTNRGLIRLGRNQAPDAIEDFTTAMKFAPDPGHLLLLRSRAYRDLGDQEASQRDFDEVMQAKNLSAASLVSRARAREKSDPNAALSDLQAALAMDPNSTEIQLAMASLLTIELKRDAESIECLNEVIKKQPENKRALANRAVLRARLKQFDLSKADALAASAPPTTGRNLYQAACASALLPDQNSHIRALSLLSQAIRSGYEADNLAIDEDLDSVRKMPGFQAISRTYQLANLMKGKQSKAASKELSEPLLDKTADVVE</sequence>
<evidence type="ECO:0000256" key="5">
    <source>
        <dbReference type="ARBA" id="ARBA00022777"/>
    </source>
</evidence>
<dbReference type="CDD" id="cd14014">
    <property type="entry name" value="STKc_PknB_like"/>
    <property type="match status" value="1"/>
</dbReference>
<dbReference type="Gene3D" id="1.10.510.10">
    <property type="entry name" value="Transferase(Phosphotransferase) domain 1"/>
    <property type="match status" value="2"/>
</dbReference>